<dbReference type="Proteomes" id="UP000199579">
    <property type="component" value="Unassembled WGS sequence"/>
</dbReference>
<gene>
    <name evidence="1" type="ORF">SAMN04244574_01352</name>
</gene>
<proteinExistence type="predicted"/>
<organism evidence="1 2">
    <name type="scientific">Azotobacter beijerinckii</name>
    <dbReference type="NCBI Taxonomy" id="170623"/>
    <lineage>
        <taxon>Bacteria</taxon>
        <taxon>Pseudomonadati</taxon>
        <taxon>Pseudomonadota</taxon>
        <taxon>Gammaproteobacteria</taxon>
        <taxon>Pseudomonadales</taxon>
        <taxon>Pseudomonadaceae</taxon>
        <taxon>Azotobacter</taxon>
    </lineage>
</organism>
<reference evidence="1 2" key="1">
    <citation type="submission" date="2016-10" db="EMBL/GenBank/DDBJ databases">
        <authorList>
            <person name="de Groot N.N."/>
        </authorList>
    </citation>
    <scope>NUCLEOTIDE SEQUENCE [LARGE SCALE GENOMIC DNA]</scope>
    <source>
        <strain evidence="1 2">DSM 381</strain>
    </source>
</reference>
<dbReference type="Gene3D" id="3.40.960.10">
    <property type="entry name" value="VSR Endonuclease"/>
    <property type="match status" value="1"/>
</dbReference>
<evidence type="ECO:0008006" key="3">
    <source>
        <dbReference type="Google" id="ProtNLM"/>
    </source>
</evidence>
<dbReference type="EMBL" id="FOSX01000014">
    <property type="protein sequence ID" value="SFK64190.1"/>
    <property type="molecule type" value="Genomic_DNA"/>
</dbReference>
<name>A0A1I4B734_9GAMM</name>
<dbReference type="AlphaFoldDB" id="A0A1I4B734"/>
<evidence type="ECO:0000313" key="2">
    <source>
        <dbReference type="Proteomes" id="UP000199579"/>
    </source>
</evidence>
<sequence length="363" mass="40558">MSNIEGDIQNRPKELWEFPNYSSLPDEPFQINLASAAGEFLANDIFDLDGVQPLESAVIKLSNEFFEGVPVVHLNPSKEAIDLYKARGDTFQMINVVVCCHSFERRNGKLYGLPYHVSLYPAQKKGIPASVSAEWINSVDMERVFDGRPQYIGYNPFSKAFGIYAVGGFPASKSICSDTVGFVYNTYFLASNYERSDVCDPGLCTSLLGDNRGIIGDYRKFRLSRYFKSFTKVVPIKIWGCDSPIELFLLQAMNQTGLNPKIQMLIYPDGSIFPSLQSMWEGGARTSRLSKTITEADFFFENERVAVFCDSVAHHTSAEDRAKDHAIDSKLEKIGIRSIRVSGKDIAESPVSCAAKIKEIMSH</sequence>
<dbReference type="RefSeq" id="WP_090937468.1">
    <property type="nucleotide sequence ID" value="NZ_FOSX01000014.1"/>
</dbReference>
<accession>A0A1I4B734</accession>
<evidence type="ECO:0000313" key="1">
    <source>
        <dbReference type="EMBL" id="SFK64190.1"/>
    </source>
</evidence>
<protein>
    <recommendedName>
        <fullName evidence="3">DUF559 domain-containing protein</fullName>
    </recommendedName>
</protein>